<keyword evidence="2" id="KW-1185">Reference proteome</keyword>
<evidence type="ECO:0008006" key="3">
    <source>
        <dbReference type="Google" id="ProtNLM"/>
    </source>
</evidence>
<dbReference type="EMBL" id="AP025637">
    <property type="protein sequence ID" value="BDG72000.1"/>
    <property type="molecule type" value="Genomic_DNA"/>
</dbReference>
<dbReference type="InterPro" id="IPR027417">
    <property type="entry name" value="P-loop_NTPase"/>
</dbReference>
<accession>A0ABM7Y2H8</accession>
<reference evidence="1 2" key="1">
    <citation type="journal article" date="2016" name="Microbes Environ.">
        <title>Phylogenetically diverse aerobic anoxygenic phototrophic bacteria isolated from epilithic biofilms in Tama river, Japan.</title>
        <authorList>
            <person name="Hirose S."/>
            <person name="Matsuura K."/>
            <person name="Haruta S."/>
        </authorList>
    </citation>
    <scope>NUCLEOTIDE SEQUENCE [LARGE SCALE GENOMIC DNA]</scope>
    <source>
        <strain evidence="1 2">S08</strain>
    </source>
</reference>
<sequence>MTTTNAGATPSDTAVAPTPNASEAPFIIWTFRRTGGTSLRSIFFWLSPFEAWQDEGFNRDRELGAITREFEASQDLAALEASVGDVVARRKNLKHCIEVVPYQVTSSLLRQSVAAGYRHLVLLRLDEVERQLSLALARVTNAWGPSEAAAIYDEIRAGTRKLEPLNIVQIRRELDRDAAALGRLMRLMLQHRANYALTFFEDLYRGEFADRVAEVRRVATLLGLSRAANEADAAFRTALMQRSQGTRDIFGFVPNLDEAKAAIAELTR</sequence>
<dbReference type="SUPFAM" id="SSF52540">
    <property type="entry name" value="P-loop containing nucleoside triphosphate hydrolases"/>
    <property type="match status" value="1"/>
</dbReference>
<name>A0ABM7Y2H8_9PROT</name>
<dbReference type="Proteomes" id="UP000831327">
    <property type="component" value="Chromosome"/>
</dbReference>
<proteinExistence type="predicted"/>
<dbReference type="Gene3D" id="3.40.50.300">
    <property type="entry name" value="P-loop containing nucleotide triphosphate hydrolases"/>
    <property type="match status" value="1"/>
</dbReference>
<evidence type="ECO:0000313" key="2">
    <source>
        <dbReference type="Proteomes" id="UP000831327"/>
    </source>
</evidence>
<organism evidence="1 2">
    <name type="scientific">Roseomonas fluvialis</name>
    <dbReference type="NCBI Taxonomy" id="1750527"/>
    <lineage>
        <taxon>Bacteria</taxon>
        <taxon>Pseudomonadati</taxon>
        <taxon>Pseudomonadota</taxon>
        <taxon>Alphaproteobacteria</taxon>
        <taxon>Acetobacterales</taxon>
        <taxon>Roseomonadaceae</taxon>
        <taxon>Roseomonas</taxon>
    </lineage>
</organism>
<gene>
    <name evidence="1" type="ORF">Rmf_19290</name>
</gene>
<protein>
    <recommendedName>
        <fullName evidence="3">Sulphotransferase Stf0 domain-containing protein</fullName>
    </recommendedName>
</protein>
<evidence type="ECO:0000313" key="1">
    <source>
        <dbReference type="EMBL" id="BDG72000.1"/>
    </source>
</evidence>